<evidence type="ECO:0000256" key="1">
    <source>
        <dbReference type="SAM" id="Coils"/>
    </source>
</evidence>
<keyword evidence="3" id="KW-1185">Reference proteome</keyword>
<accession>A0A8S1L0X8</accession>
<reference evidence="2" key="1">
    <citation type="submission" date="2021-01" db="EMBL/GenBank/DDBJ databases">
        <authorList>
            <consortium name="Genoscope - CEA"/>
            <person name="William W."/>
        </authorList>
    </citation>
    <scope>NUCLEOTIDE SEQUENCE</scope>
</reference>
<feature type="coiled-coil region" evidence="1">
    <location>
        <begin position="79"/>
        <end position="167"/>
    </location>
</feature>
<proteinExistence type="predicted"/>
<feature type="coiled-coil region" evidence="1">
    <location>
        <begin position="202"/>
        <end position="470"/>
    </location>
</feature>
<evidence type="ECO:0000313" key="2">
    <source>
        <dbReference type="EMBL" id="CAD8061339.1"/>
    </source>
</evidence>
<dbReference type="EMBL" id="CAJJDM010000030">
    <property type="protein sequence ID" value="CAD8061339.1"/>
    <property type="molecule type" value="Genomic_DNA"/>
</dbReference>
<protein>
    <submittedName>
        <fullName evidence="2">Uncharacterized protein</fullName>
    </submittedName>
</protein>
<dbReference type="OMA" id="YNETQQI"/>
<organism evidence="2 3">
    <name type="scientific">Paramecium primaurelia</name>
    <dbReference type="NCBI Taxonomy" id="5886"/>
    <lineage>
        <taxon>Eukaryota</taxon>
        <taxon>Sar</taxon>
        <taxon>Alveolata</taxon>
        <taxon>Ciliophora</taxon>
        <taxon>Intramacronucleata</taxon>
        <taxon>Oligohymenophorea</taxon>
        <taxon>Peniculida</taxon>
        <taxon>Parameciidae</taxon>
        <taxon>Paramecium</taxon>
    </lineage>
</organism>
<feature type="coiled-coil region" evidence="1">
    <location>
        <begin position="603"/>
        <end position="753"/>
    </location>
</feature>
<dbReference type="Proteomes" id="UP000688137">
    <property type="component" value="Unassembled WGS sequence"/>
</dbReference>
<evidence type="ECO:0000313" key="3">
    <source>
        <dbReference type="Proteomes" id="UP000688137"/>
    </source>
</evidence>
<comment type="caution">
    <text evidence="2">The sequence shown here is derived from an EMBL/GenBank/DDBJ whole genome shotgun (WGS) entry which is preliminary data.</text>
</comment>
<gene>
    <name evidence="2" type="ORF">PPRIM_AZ9-3.1.T0310259</name>
</gene>
<name>A0A8S1L0X8_PARPR</name>
<dbReference type="AlphaFoldDB" id="A0A8S1L0X8"/>
<feature type="coiled-coil region" evidence="1">
    <location>
        <begin position="506"/>
        <end position="574"/>
    </location>
</feature>
<sequence length="874" mass="104300">MNYSRTYQTMRQSGQQGTFQTTYNETQQIRYKEESFQVSPQQANWASTQLLGKVDDKDFMVVQRSKTYEKSEAERQHHYEELIQDNLRMREVIEQLKREVATYKSSSSSDVTILRKELQITQQELESTQKELMMLRSESELRSRTEIDKLMIELDQWKRKYLELEQKDKDNAEQLKQLAYYQNKLKLFELEAKKKFEKYQSVDLIQQQLNDKESLIEELRLEIQRWKDKYDASILESQEIRIKLSQNDRVNSLEADMEALIHELGQWKDRCKVLEARHQTSDEAKLLARIEQLNRLLGEKEQEMQRTRLTISQQMTQQMSLQQSSKMSQQQQQIADYENQLDQLKRQLESAQSKIDQQNKEMEGFRLSANVYNSERFEEIEQEKWKLEIQIEQLEQDCDTFMLRIKELEDTYSELQIKYNEQNANYLRYKDIVESNSSKYKSVENLSKELQNVQQELEVWKNRYFQTEIRLKEYDQLRIEYDLLIKQGSKSVTNVTTINIENDIQYISLKRERDNYQRQVQELEIKIRELQTNSIRNSQDDTLKRERDNYYRQIQELELRIKELQSQQVQSQQVQSQQIQSQQVSSQQVQSQQIKYIYDDSKIRELETKLKEQQNKVQTYETRIKEFEIRTKEYETRNTQSLIEKTVVLTDEPKIKELTEIIQQKNQKILELEMNLNSNSVNASSVNTNTVLVIKEQVRTKELRIRELEAQIQTLQLEIERLQNLKRDQDARISNMIQKITEYESQINILQEVKVRQSKRSPSQQQQITTSTTLIQQPIVQTTSYVQRSTTSNVYQSSSQNLPSPTPISQNYQFQPIQNSTTTTKQVIITNNVEKNLYPKEDNVSSQIIDRVGSREYTSYQAPQIIVSQYKPTN</sequence>
<keyword evidence="1" id="KW-0175">Coiled coil</keyword>